<name>A0A182VJG8_ANOME</name>
<dbReference type="AlphaFoldDB" id="A0A182VJG8"/>
<evidence type="ECO:0000313" key="1">
    <source>
        <dbReference type="EnsemblMetazoa" id="AMEM016015-PA"/>
    </source>
</evidence>
<dbReference type="VEuPathDB" id="VectorBase:AMEM016015"/>
<accession>A0A182VJG8</accession>
<dbReference type="Proteomes" id="UP000075903">
    <property type="component" value="Unassembled WGS sequence"/>
</dbReference>
<protein>
    <submittedName>
        <fullName evidence="1">Uncharacterized protein</fullName>
    </submittedName>
</protein>
<reference evidence="1" key="1">
    <citation type="submission" date="2020-05" db="UniProtKB">
        <authorList>
            <consortium name="EnsemblMetazoa"/>
        </authorList>
    </citation>
    <scope>IDENTIFICATION</scope>
    <source>
        <strain evidence="1">MAF</strain>
    </source>
</reference>
<evidence type="ECO:0000313" key="2">
    <source>
        <dbReference type="Proteomes" id="UP000075903"/>
    </source>
</evidence>
<organism evidence="1 2">
    <name type="scientific">Anopheles merus</name>
    <name type="common">Mosquito</name>
    <dbReference type="NCBI Taxonomy" id="30066"/>
    <lineage>
        <taxon>Eukaryota</taxon>
        <taxon>Metazoa</taxon>
        <taxon>Ecdysozoa</taxon>
        <taxon>Arthropoda</taxon>
        <taxon>Hexapoda</taxon>
        <taxon>Insecta</taxon>
        <taxon>Pterygota</taxon>
        <taxon>Neoptera</taxon>
        <taxon>Endopterygota</taxon>
        <taxon>Diptera</taxon>
        <taxon>Nematocera</taxon>
        <taxon>Culicoidea</taxon>
        <taxon>Culicidae</taxon>
        <taxon>Anophelinae</taxon>
        <taxon>Anopheles</taxon>
    </lineage>
</organism>
<sequence>MSLWGNQLRTSTFGGRLRMRSSSNFHTTRCFSAPNTFSMMDSFSGGMSAERRSSGRRLGGLMCKPPTCTKPGTLARVEVRFLIELFRKQQIELRLIVAQKLHHIVPSERILGRLKAQRIQKVHQHLVHRDVEL</sequence>
<dbReference type="EnsemblMetazoa" id="AMEM016015-RA">
    <property type="protein sequence ID" value="AMEM016015-PA"/>
    <property type="gene ID" value="AMEM016015"/>
</dbReference>
<keyword evidence="2" id="KW-1185">Reference proteome</keyword>
<proteinExistence type="predicted"/>